<name>A0A4P2QJ53_SORCE</name>
<feature type="compositionally biased region" description="Basic and acidic residues" evidence="1">
    <location>
        <begin position="595"/>
        <end position="610"/>
    </location>
</feature>
<accession>A0A4P2QJ53</accession>
<reference evidence="2 3" key="1">
    <citation type="submission" date="2015-09" db="EMBL/GenBank/DDBJ databases">
        <title>Sorangium comparison.</title>
        <authorList>
            <person name="Zaburannyi N."/>
            <person name="Bunk B."/>
            <person name="Overmann J."/>
            <person name="Mueller R."/>
        </authorList>
    </citation>
    <scope>NUCLEOTIDE SEQUENCE [LARGE SCALE GENOMIC DNA]</scope>
    <source>
        <strain evidence="2 3">So ce836</strain>
    </source>
</reference>
<sequence>MYGSEGASGYVIPRYRAPAEASWYHVLHGNIPGHQIDFMYCPEVPQGALTTTHFSHLARLMKYIEPATGATHAFAIGNLSRDDTQHEPGHGAMGLIFGFRIGGAMDHAGRGNPPFAHGIVAVDRDLGYTSLLEASATFYRHVMNATEVNSSAGMFYREYVGAVRDAPERVAHVLERYVEEFGDLPYLRRSSATWDWVADEGSLPKRVVIVHKHDEPFGAIAHAAARIATVLYRSNIKWTSITSGREADIPGGVSVRFVRERDVTMEDRHGALLRIEDVAEDEGEIARKLFGARPQGETGEKPQFGGWRERYAAQQAGGAAHLSQTAGGPAPAGPVSERGRMPSAPPAQRRVEARAAEGASAGAASSAMGPKGTLVIDAEKLLREAGLVEAGPGNAVIGAAGGSAVGGVPPISRGPADLTRPGAGAPPLPMAAGRGVPQAPAMPPVSARSAAGEDDVGEIPIVVEQPQKSRKALWAVAGLGCAAAVGAVAWAVVSRGPGAQPAPPEEPSAAPTTVGGAPGTSVKEGAEAAAPQPTAGPQAPGAASAPEGAAPPEGAARAGEDGQAKPPASAPTASQQRKAGGGRAGSKPSGAQQQRGKDGKDTERAPDDQKPVGAIQPKVKF</sequence>
<feature type="compositionally biased region" description="Low complexity" evidence="1">
    <location>
        <begin position="356"/>
        <end position="369"/>
    </location>
</feature>
<feature type="region of interest" description="Disordered" evidence="1">
    <location>
        <begin position="315"/>
        <end position="369"/>
    </location>
</feature>
<dbReference type="AlphaFoldDB" id="A0A4P2QJ53"/>
<dbReference type="RefSeq" id="WP_129574084.1">
    <property type="nucleotide sequence ID" value="NZ_CP012672.1"/>
</dbReference>
<gene>
    <name evidence="2" type="ORF">SOCE836_021220</name>
</gene>
<dbReference type="EMBL" id="CP012672">
    <property type="protein sequence ID" value="AUX30027.1"/>
    <property type="molecule type" value="Genomic_DNA"/>
</dbReference>
<evidence type="ECO:0000313" key="2">
    <source>
        <dbReference type="EMBL" id="AUX30027.1"/>
    </source>
</evidence>
<evidence type="ECO:0000313" key="3">
    <source>
        <dbReference type="Proteomes" id="UP000295497"/>
    </source>
</evidence>
<proteinExistence type="predicted"/>
<evidence type="ECO:0000256" key="1">
    <source>
        <dbReference type="SAM" id="MobiDB-lite"/>
    </source>
</evidence>
<feature type="region of interest" description="Disordered" evidence="1">
    <location>
        <begin position="495"/>
        <end position="621"/>
    </location>
</feature>
<dbReference type="Proteomes" id="UP000295497">
    <property type="component" value="Chromosome"/>
</dbReference>
<organism evidence="2 3">
    <name type="scientific">Sorangium cellulosum</name>
    <name type="common">Polyangium cellulosum</name>
    <dbReference type="NCBI Taxonomy" id="56"/>
    <lineage>
        <taxon>Bacteria</taxon>
        <taxon>Pseudomonadati</taxon>
        <taxon>Myxococcota</taxon>
        <taxon>Polyangia</taxon>
        <taxon>Polyangiales</taxon>
        <taxon>Polyangiaceae</taxon>
        <taxon>Sorangium</taxon>
    </lineage>
</organism>
<feature type="compositionally biased region" description="Low complexity" evidence="1">
    <location>
        <begin position="527"/>
        <end position="557"/>
    </location>
</feature>
<protein>
    <submittedName>
        <fullName evidence="2">Uncharacterized protein</fullName>
    </submittedName>
</protein>